<dbReference type="RefSeq" id="WP_006715252.1">
    <property type="nucleotide sequence ID" value="NZ_CP007032.1"/>
</dbReference>
<dbReference type="InterPro" id="IPR050706">
    <property type="entry name" value="Cyclic-di-GMP_PDE-like"/>
</dbReference>
<protein>
    <submittedName>
        <fullName evidence="3">Diguanylate cyclase</fullName>
    </submittedName>
</protein>
<dbReference type="KEGG" id="dmt:DESME_03660"/>
<keyword evidence="4" id="KW-1185">Reference proteome</keyword>
<dbReference type="EMBL" id="CP007032">
    <property type="protein sequence ID" value="AHF06252.1"/>
    <property type="molecule type" value="Genomic_DNA"/>
</dbReference>
<dbReference type="InterPro" id="IPR029787">
    <property type="entry name" value="Nucleotide_cyclase"/>
</dbReference>
<dbReference type="GO" id="GO:0071111">
    <property type="term" value="F:cyclic-guanylate-specific phosphodiesterase activity"/>
    <property type="evidence" value="ECO:0007669"/>
    <property type="project" value="InterPro"/>
</dbReference>
<feature type="domain" description="GGDEF" evidence="2">
    <location>
        <begin position="590"/>
        <end position="723"/>
    </location>
</feature>
<name>W0E690_9FIRM</name>
<dbReference type="Pfam" id="PF00563">
    <property type="entry name" value="EAL"/>
    <property type="match status" value="1"/>
</dbReference>
<dbReference type="InterPro" id="IPR035919">
    <property type="entry name" value="EAL_sf"/>
</dbReference>
<evidence type="ECO:0000313" key="4">
    <source>
        <dbReference type="Proteomes" id="UP000010847"/>
    </source>
</evidence>
<dbReference type="InterPro" id="IPR000160">
    <property type="entry name" value="GGDEF_dom"/>
</dbReference>
<accession>W0E690</accession>
<sequence length="733" mass="83436">MNNSAQYNQPHERQLYQILRDGRSIWVLYLDIVKFHEVEFRRGYKTCNRILEEVEKEINHNLKQHAHLFKTTLLECRGGDDFVIYFVPHTQVSFDFQTFITPWLPSLQSKINTRIQEFVLENIHIRTGFVECKPQASRSADYLLYNAVKEAFRLNKSEPDPQYDERKDEIHRLLTHQENHLTSAYQPILDVKRGEIFGFEALARMKAPTCFSNIAELFPFAEKIGELYPIETLCRRSAISSSSKVLKPQELLFLNVNPQILTDPDFASGQTRKLLAQKNLKPSDVVLEITERSAIQDFSTFREALEHYKSQGYLIALDDVGAGYSSLQSIAELQPDFLKIDRSLIQSIHTDPTKWALLETFSTFSRRIGCRLLAEGVETEAEMRTVVQLGVDYVQGYFVAHPSFERAVINPRSLELVKNRHNVNVQDSNTILSLVEPLPLFNPDDSVHVVDEYFRTHPNIWFIGIAEHKRVNGVIHRDKFYSSLGTRYGVSLYMERPITLLMDSNLLMLEDNTPIEIASTLAMSRSDAQLYDGLVVIHQQTAVGMVKVASLIKAMAATQIKIARGANPLTGLPGNIAIEQEIQKRITNRKSFTLIYADFNHFKYYNDSFGFQRGDMVIKLLGEILLRAGGFDHESAFVGHIGGDDFLFITERTQLEELCEAIIAEFKIKTEHMVGANHLSVALAALILPENDALTPAEIAQHAAHLKKETKTIPGNAYRIEPLRIQKNEGTGI</sequence>
<dbReference type="OrthoDB" id="9813903at2"/>
<dbReference type="Gene3D" id="3.20.20.450">
    <property type="entry name" value="EAL domain"/>
    <property type="match status" value="1"/>
</dbReference>
<dbReference type="PROSITE" id="PS50887">
    <property type="entry name" value="GGDEF"/>
    <property type="match status" value="1"/>
</dbReference>
<dbReference type="CDD" id="cd01948">
    <property type="entry name" value="EAL"/>
    <property type="match status" value="1"/>
</dbReference>
<dbReference type="AlphaFoldDB" id="W0E690"/>
<organism evidence="3 4">
    <name type="scientific">Desulfitobacterium metallireducens DSM 15288</name>
    <dbReference type="NCBI Taxonomy" id="871968"/>
    <lineage>
        <taxon>Bacteria</taxon>
        <taxon>Bacillati</taxon>
        <taxon>Bacillota</taxon>
        <taxon>Clostridia</taxon>
        <taxon>Eubacteriales</taxon>
        <taxon>Desulfitobacteriaceae</taxon>
        <taxon>Desulfitobacterium</taxon>
    </lineage>
</organism>
<dbReference type="SMART" id="SM00052">
    <property type="entry name" value="EAL"/>
    <property type="match status" value="1"/>
</dbReference>
<dbReference type="InterPro" id="IPR043128">
    <property type="entry name" value="Rev_trsase/Diguanyl_cyclase"/>
</dbReference>
<dbReference type="NCBIfam" id="TIGR00254">
    <property type="entry name" value="GGDEF"/>
    <property type="match status" value="1"/>
</dbReference>
<dbReference type="eggNOG" id="COG2200">
    <property type="taxonomic scope" value="Bacteria"/>
</dbReference>
<dbReference type="Pfam" id="PF00990">
    <property type="entry name" value="GGDEF"/>
    <property type="match status" value="1"/>
</dbReference>
<proteinExistence type="predicted"/>
<dbReference type="HOGENOM" id="CLU_015702_2_0_9"/>
<dbReference type="CDD" id="cd01949">
    <property type="entry name" value="GGDEF"/>
    <property type="match status" value="1"/>
</dbReference>
<dbReference type="PANTHER" id="PTHR33121:SF76">
    <property type="entry name" value="SIGNALING PROTEIN"/>
    <property type="match status" value="1"/>
</dbReference>
<dbReference type="SUPFAM" id="SSF141868">
    <property type="entry name" value="EAL domain-like"/>
    <property type="match status" value="1"/>
</dbReference>
<evidence type="ECO:0000259" key="2">
    <source>
        <dbReference type="PROSITE" id="PS50887"/>
    </source>
</evidence>
<evidence type="ECO:0000313" key="3">
    <source>
        <dbReference type="EMBL" id="AHF06252.1"/>
    </source>
</evidence>
<evidence type="ECO:0000259" key="1">
    <source>
        <dbReference type="PROSITE" id="PS50883"/>
    </source>
</evidence>
<dbReference type="Proteomes" id="UP000010847">
    <property type="component" value="Chromosome"/>
</dbReference>
<dbReference type="InterPro" id="IPR001633">
    <property type="entry name" value="EAL_dom"/>
</dbReference>
<dbReference type="SMART" id="SM00267">
    <property type="entry name" value="GGDEF"/>
    <property type="match status" value="1"/>
</dbReference>
<dbReference type="PROSITE" id="PS50883">
    <property type="entry name" value="EAL"/>
    <property type="match status" value="1"/>
</dbReference>
<dbReference type="eggNOG" id="COG2199">
    <property type="taxonomic scope" value="Bacteria"/>
</dbReference>
<gene>
    <name evidence="3" type="ORF">DESME_03660</name>
</gene>
<feature type="domain" description="EAL" evidence="1">
    <location>
        <begin position="163"/>
        <end position="416"/>
    </location>
</feature>
<reference evidence="3 4" key="1">
    <citation type="submission" date="2013-12" db="EMBL/GenBank/DDBJ databases">
        <authorList>
            <consortium name="DOE Joint Genome Institute"/>
            <person name="Smidt H."/>
            <person name="Huntemann M."/>
            <person name="Han J."/>
            <person name="Chen A."/>
            <person name="Kyrpides N."/>
            <person name="Mavromatis K."/>
            <person name="Markowitz V."/>
            <person name="Palaniappan K."/>
            <person name="Ivanova N."/>
            <person name="Schaumberg A."/>
            <person name="Pati A."/>
            <person name="Liolios K."/>
            <person name="Nordberg H.P."/>
            <person name="Cantor M.N."/>
            <person name="Hua S.X."/>
            <person name="Woyke T."/>
        </authorList>
    </citation>
    <scope>NUCLEOTIDE SEQUENCE [LARGE SCALE GENOMIC DNA]</scope>
    <source>
        <strain evidence="4">DSM 15288</strain>
    </source>
</reference>
<dbReference type="PANTHER" id="PTHR33121">
    <property type="entry name" value="CYCLIC DI-GMP PHOSPHODIESTERASE PDEF"/>
    <property type="match status" value="1"/>
</dbReference>
<dbReference type="Gene3D" id="3.30.70.270">
    <property type="match status" value="2"/>
</dbReference>
<dbReference type="SUPFAM" id="SSF55073">
    <property type="entry name" value="Nucleotide cyclase"/>
    <property type="match status" value="2"/>
</dbReference>
<dbReference type="STRING" id="871968.DESME_03660"/>